<dbReference type="GO" id="GO:0002953">
    <property type="term" value="F:5'-deoxynucleotidase activity"/>
    <property type="evidence" value="ECO:0007669"/>
    <property type="project" value="InterPro"/>
</dbReference>
<dbReference type="AlphaFoldDB" id="A0A2S7U562"/>
<evidence type="ECO:0000313" key="5">
    <source>
        <dbReference type="Proteomes" id="UP000239907"/>
    </source>
</evidence>
<keyword evidence="2 4" id="KW-0378">Hydrolase</keyword>
<protein>
    <submittedName>
        <fullName evidence="4">Phosphohydrolase</fullName>
    </submittedName>
</protein>
<feature type="domain" description="HD" evidence="3">
    <location>
        <begin position="25"/>
        <end position="187"/>
    </location>
</feature>
<dbReference type="GO" id="GO:0005737">
    <property type="term" value="C:cytoplasm"/>
    <property type="evidence" value="ECO:0007669"/>
    <property type="project" value="TreeGrafter"/>
</dbReference>
<dbReference type="PANTHER" id="PTHR11845:SF13">
    <property type="entry name" value="5'-DEOXYNUCLEOTIDASE HDDC2"/>
    <property type="match status" value="1"/>
</dbReference>
<dbReference type="Pfam" id="PF13023">
    <property type="entry name" value="HD_3"/>
    <property type="match status" value="1"/>
</dbReference>
<evidence type="ECO:0000256" key="2">
    <source>
        <dbReference type="ARBA" id="ARBA00022801"/>
    </source>
</evidence>
<evidence type="ECO:0000313" key="4">
    <source>
        <dbReference type="EMBL" id="PQJ29313.1"/>
    </source>
</evidence>
<comment type="caution">
    <text evidence="4">The sequence shown here is derived from an EMBL/GenBank/DDBJ whole genome shotgun (WGS) entry which is preliminary data.</text>
</comment>
<evidence type="ECO:0000256" key="1">
    <source>
        <dbReference type="ARBA" id="ARBA00022723"/>
    </source>
</evidence>
<name>A0A2S7U562_9BACT</name>
<proteinExistence type="predicted"/>
<keyword evidence="5" id="KW-1185">Reference proteome</keyword>
<keyword evidence="1" id="KW-0479">Metal-binding</keyword>
<dbReference type="InterPro" id="IPR006674">
    <property type="entry name" value="HD_domain"/>
</dbReference>
<dbReference type="GO" id="GO:0046872">
    <property type="term" value="F:metal ion binding"/>
    <property type="evidence" value="ECO:0007669"/>
    <property type="project" value="UniProtKB-KW"/>
</dbReference>
<sequence>MQKQKHGSSKKLNQLQQRIDFIKAIDALKDVQRKAYLLSESRFENSAEHSWAVATFALTLADYAKSGVDINRVIHMLLLHDIVEVDAGVTFCYDDKGHEDKAEREQAAADRIFGLLPEPQAKEFRAIWDEFEAEESDTAQFAAALDRMIPLIHNLNTSGRAWKENSVSYAQIFSKNKKIERACPSLWDYVHSRIQQAVTDGWIPESSICGAQLGTV</sequence>
<dbReference type="InterPro" id="IPR039356">
    <property type="entry name" value="YfbR/HDDC2"/>
</dbReference>
<dbReference type="OrthoDB" id="9796032at2"/>
<reference evidence="4 5" key="1">
    <citation type="submission" date="2016-12" db="EMBL/GenBank/DDBJ databases">
        <title>Study of bacterial adaptation to deep sea.</title>
        <authorList>
            <person name="Song J."/>
            <person name="Yoshizawa S."/>
            <person name="Kogure K."/>
        </authorList>
    </citation>
    <scope>NUCLEOTIDE SEQUENCE [LARGE SCALE GENOMIC DNA]</scope>
    <source>
        <strain evidence="4 5">SAORIC-165</strain>
    </source>
</reference>
<dbReference type="PANTHER" id="PTHR11845">
    <property type="entry name" value="5'-DEOXYNUCLEOTIDASE HDDC2"/>
    <property type="match status" value="1"/>
</dbReference>
<accession>A0A2S7U562</accession>
<dbReference type="Gene3D" id="1.10.3210.10">
    <property type="entry name" value="Hypothetical protein af1432"/>
    <property type="match status" value="1"/>
</dbReference>
<dbReference type="RefSeq" id="WP_105043813.1">
    <property type="nucleotide sequence ID" value="NZ_MQWA01000001.1"/>
</dbReference>
<dbReference type="SUPFAM" id="SSF109604">
    <property type="entry name" value="HD-domain/PDEase-like"/>
    <property type="match status" value="1"/>
</dbReference>
<evidence type="ECO:0000259" key="3">
    <source>
        <dbReference type="Pfam" id="PF13023"/>
    </source>
</evidence>
<dbReference type="EMBL" id="MQWA01000001">
    <property type="protein sequence ID" value="PQJ29313.1"/>
    <property type="molecule type" value="Genomic_DNA"/>
</dbReference>
<gene>
    <name evidence="4" type="ORF">BSZ32_12990</name>
</gene>
<organism evidence="4 5">
    <name type="scientific">Rubritalea profundi</name>
    <dbReference type="NCBI Taxonomy" id="1658618"/>
    <lineage>
        <taxon>Bacteria</taxon>
        <taxon>Pseudomonadati</taxon>
        <taxon>Verrucomicrobiota</taxon>
        <taxon>Verrucomicrobiia</taxon>
        <taxon>Verrucomicrobiales</taxon>
        <taxon>Rubritaleaceae</taxon>
        <taxon>Rubritalea</taxon>
    </lineage>
</organism>
<dbReference type="Proteomes" id="UP000239907">
    <property type="component" value="Unassembled WGS sequence"/>
</dbReference>